<dbReference type="AlphaFoldDB" id="A0A4U0SJD6"/>
<evidence type="ECO:0008006" key="3">
    <source>
        <dbReference type="Google" id="ProtNLM"/>
    </source>
</evidence>
<dbReference type="OrthoDB" id="3443514at2"/>
<reference evidence="1 2" key="1">
    <citation type="submission" date="2019-04" db="EMBL/GenBank/DDBJ databases">
        <title>Streptomyces oryziradicis sp. nov., a novel actinomycete isolated from rhizosphere soil of rice (Oryza sativa L.).</title>
        <authorList>
            <person name="Li C."/>
        </authorList>
    </citation>
    <scope>NUCLEOTIDE SEQUENCE [LARGE SCALE GENOMIC DNA]</scope>
    <source>
        <strain evidence="1 2">NEAU-C40</strain>
    </source>
</reference>
<evidence type="ECO:0000313" key="1">
    <source>
        <dbReference type="EMBL" id="TKA00395.1"/>
    </source>
</evidence>
<dbReference type="EMBL" id="SUMC01000086">
    <property type="protein sequence ID" value="TKA00395.1"/>
    <property type="molecule type" value="Genomic_DNA"/>
</dbReference>
<accession>A0A4U0SJD6</accession>
<protein>
    <recommendedName>
        <fullName evidence="3">WD40 repeat domain-containing protein</fullName>
    </recommendedName>
</protein>
<dbReference type="Proteomes" id="UP000305778">
    <property type="component" value="Unassembled WGS sequence"/>
</dbReference>
<evidence type="ECO:0000313" key="2">
    <source>
        <dbReference type="Proteomes" id="UP000305778"/>
    </source>
</evidence>
<dbReference type="InterPro" id="IPR015943">
    <property type="entry name" value="WD40/YVTN_repeat-like_dom_sf"/>
</dbReference>
<organism evidence="1 2">
    <name type="scientific">Actinacidiphila oryziradicis</name>
    <dbReference type="NCBI Taxonomy" id="2571141"/>
    <lineage>
        <taxon>Bacteria</taxon>
        <taxon>Bacillati</taxon>
        <taxon>Actinomycetota</taxon>
        <taxon>Actinomycetes</taxon>
        <taxon>Kitasatosporales</taxon>
        <taxon>Streptomycetaceae</taxon>
        <taxon>Actinacidiphila</taxon>
    </lineage>
</organism>
<dbReference type="RefSeq" id="WP_136729499.1">
    <property type="nucleotide sequence ID" value="NZ_SUMC01000086.1"/>
</dbReference>
<sequence>MSTVSAPGGPDVTAWPPREGVTAAHGRAVLNWAAGTSPGHPRVCLVRGARGSGKSQLLAWFLMGSAGHPRTTVHATVLSAGLFTDAFAWELSRQLGYGPLSPARLLDRLTVDQRPLLLLVPDLHRSGRGPADRPPAHPATLVQDLLLPLLELPQTRAIVEVGDSGLLDGWAPAQPAEPARPAEPTLTIDVGDKPFGNFAEPSEGDGDLTAQLRRTSDGRPLWDLAPEAVREHALDQTLLAPDSVHAVRALLTDPGFLLHGSPVSIAACLADERIPAPPGLRQTWRLAAPQLSDPEHSAAQRAALLHAAALGAGPALARYLLPLAEGHVFTAVWSRPDAALTALAPVPGGPGDGQGELLAADPLGDLTLLDAATGRSTAAVPVPSSSTARPQGIAVRHDRSLLLLTDSGALYPAGEDPTAVLGHIAAHHGQAALRNPDLRPSALGQCPHGGITVIGDEQGNAHVWSMETPQTVPHSRALHSAPVTAVACLAQPDDQHTLVMSAAMDGTVRLWETSADPMPAPVEQRPALVTAMAAAQTAHGPVLAVAWSDATLHLWQILTGRVRPIPLLVPCRALALSRDSRLTVGGPEGAYALRLDTARLWD</sequence>
<comment type="caution">
    <text evidence="1">The sequence shown here is derived from an EMBL/GenBank/DDBJ whole genome shotgun (WGS) entry which is preliminary data.</text>
</comment>
<proteinExistence type="predicted"/>
<keyword evidence="2" id="KW-1185">Reference proteome</keyword>
<gene>
    <name evidence="1" type="ORF">FCI23_42990</name>
</gene>
<dbReference type="SUPFAM" id="SSF63829">
    <property type="entry name" value="Calcium-dependent phosphotriesterase"/>
    <property type="match status" value="1"/>
</dbReference>
<dbReference type="Gene3D" id="2.130.10.10">
    <property type="entry name" value="YVTN repeat-like/Quinoprotein amine dehydrogenase"/>
    <property type="match status" value="1"/>
</dbReference>
<name>A0A4U0SJD6_9ACTN</name>